<keyword evidence="3" id="KW-1185">Reference proteome</keyword>
<reference evidence="4" key="2">
    <citation type="submission" date="2019-09" db="UniProtKB">
        <authorList>
            <consortium name="WormBaseParasite"/>
        </authorList>
    </citation>
    <scope>IDENTIFICATION</scope>
</reference>
<name>A0A183GSA1_HELPZ</name>
<reference evidence="2 3" key="1">
    <citation type="submission" date="2018-11" db="EMBL/GenBank/DDBJ databases">
        <authorList>
            <consortium name="Pathogen Informatics"/>
        </authorList>
    </citation>
    <scope>NUCLEOTIDE SEQUENCE [LARGE SCALE GENOMIC DNA]</scope>
</reference>
<evidence type="ECO:0000313" key="2">
    <source>
        <dbReference type="EMBL" id="VDP52187.1"/>
    </source>
</evidence>
<gene>
    <name evidence="2" type="ORF">HPBE_LOCUS25570</name>
</gene>
<feature type="region of interest" description="Disordered" evidence="1">
    <location>
        <begin position="67"/>
        <end position="111"/>
    </location>
</feature>
<dbReference type="WBParaSite" id="HPBE_0002557101-mRNA-1">
    <property type="protein sequence ID" value="HPBE_0002557101-mRNA-1"/>
    <property type="gene ID" value="HPBE_0002557101"/>
</dbReference>
<feature type="compositionally biased region" description="Basic and acidic residues" evidence="1">
    <location>
        <begin position="95"/>
        <end position="111"/>
    </location>
</feature>
<protein>
    <submittedName>
        <fullName evidence="4">GPALPP motifs-containing protein 1</fullName>
    </submittedName>
</protein>
<accession>A0A183GSA1</accession>
<dbReference type="AlphaFoldDB" id="A0A183GSA1"/>
<accession>A0A3P8DKS9</accession>
<dbReference type="Proteomes" id="UP000050761">
    <property type="component" value="Unassembled WGS sequence"/>
</dbReference>
<sequence length="159" mass="17983">MADRLKHCVLVSDDEVEEDLLDFGDFEEEEKEEMLADEPGDKNAQEHKLYDLRARTEDIVPVLLEPDLQEAEAPEPDPAVERPTSCKPSPMPKGGRFDPADEGPFHKRTRDDFQTRLAASQQRSLAECEKEKIEDAHALYGRHEKGALQIVQSAKGPFK</sequence>
<dbReference type="EMBL" id="UZAH01038147">
    <property type="protein sequence ID" value="VDP52187.1"/>
    <property type="molecule type" value="Genomic_DNA"/>
</dbReference>
<evidence type="ECO:0000313" key="3">
    <source>
        <dbReference type="Proteomes" id="UP000050761"/>
    </source>
</evidence>
<proteinExistence type="predicted"/>
<evidence type="ECO:0000256" key="1">
    <source>
        <dbReference type="SAM" id="MobiDB-lite"/>
    </source>
</evidence>
<evidence type="ECO:0000313" key="4">
    <source>
        <dbReference type="WBParaSite" id="HPBE_0002557101-mRNA-1"/>
    </source>
</evidence>
<organism evidence="3 4">
    <name type="scientific">Heligmosomoides polygyrus</name>
    <name type="common">Parasitic roundworm</name>
    <dbReference type="NCBI Taxonomy" id="6339"/>
    <lineage>
        <taxon>Eukaryota</taxon>
        <taxon>Metazoa</taxon>
        <taxon>Ecdysozoa</taxon>
        <taxon>Nematoda</taxon>
        <taxon>Chromadorea</taxon>
        <taxon>Rhabditida</taxon>
        <taxon>Rhabditina</taxon>
        <taxon>Rhabditomorpha</taxon>
        <taxon>Strongyloidea</taxon>
        <taxon>Heligmosomidae</taxon>
        <taxon>Heligmosomoides</taxon>
    </lineage>
</organism>